<dbReference type="RefSeq" id="WP_394841142.1">
    <property type="nucleotide sequence ID" value="NZ_CP089982.1"/>
</dbReference>
<dbReference type="EMBL" id="CP089982">
    <property type="protein sequence ID" value="WXA90528.1"/>
    <property type="molecule type" value="Genomic_DNA"/>
</dbReference>
<evidence type="ECO:0000313" key="5">
    <source>
        <dbReference type="Proteomes" id="UP001379533"/>
    </source>
</evidence>
<dbReference type="InterPro" id="IPR002818">
    <property type="entry name" value="DJ-1/PfpI"/>
</dbReference>
<evidence type="ECO:0000259" key="3">
    <source>
        <dbReference type="PROSITE" id="PS01124"/>
    </source>
</evidence>
<feature type="domain" description="HTH araC/xylS-type" evidence="3">
    <location>
        <begin position="218"/>
        <end position="316"/>
    </location>
</feature>
<protein>
    <submittedName>
        <fullName evidence="4">DJ-1/PfpI family protein</fullName>
    </submittedName>
</protein>
<keyword evidence="5" id="KW-1185">Reference proteome</keyword>
<reference evidence="4 5" key="1">
    <citation type="submission" date="2021-12" db="EMBL/GenBank/DDBJ databases">
        <title>Discovery of the Pendulisporaceae a myxobacterial family with distinct sporulation behavior and unique specialized metabolism.</title>
        <authorList>
            <person name="Garcia R."/>
            <person name="Popoff A."/>
            <person name="Bader C.D."/>
            <person name="Loehr J."/>
            <person name="Walesch S."/>
            <person name="Walt C."/>
            <person name="Boldt J."/>
            <person name="Bunk B."/>
            <person name="Haeckl F.J.F.P.J."/>
            <person name="Gunesch A.P."/>
            <person name="Birkelbach J."/>
            <person name="Nuebel U."/>
            <person name="Pietschmann T."/>
            <person name="Bach T."/>
            <person name="Mueller R."/>
        </authorList>
    </citation>
    <scope>NUCLEOTIDE SEQUENCE [LARGE SCALE GENOMIC DNA]</scope>
    <source>
        <strain evidence="4 5">MSr12523</strain>
    </source>
</reference>
<gene>
    <name evidence="4" type="ORF">LZC95_29240</name>
</gene>
<proteinExistence type="predicted"/>
<dbReference type="Pfam" id="PF12833">
    <property type="entry name" value="HTH_18"/>
    <property type="match status" value="1"/>
</dbReference>
<sequence>MRSRRVLLAVSDDVPIFEVAIPCEVFGRQRLDLMDPWYDLRVCARDPGRTRTAAGFVVGTAYGLDQLSKARKTDTVIVPACANVLESSPPDLVAAVRKAHARGARIVSLCTGAFVLAEAGLLDGRRATVHWIYADRLAKRYPKVTVDPSVLYVDDGDVLTSAGVAAGLDLCLHVVRLDMGPRIANLLARRLVISPHRPGGQAQYVQTPLPQTDDKGLAALLDWTLRNLERPLTIADLAKRQRLTPRTLIRHFRAATGMPPLKWLLLQRVQKACSLLESTREPPTRIAELCGLGGEANLRHHFARIVGVPPTEYRRTFERASA</sequence>
<dbReference type="SMART" id="SM00342">
    <property type="entry name" value="HTH_ARAC"/>
    <property type="match status" value="1"/>
</dbReference>
<dbReference type="CDD" id="cd03137">
    <property type="entry name" value="GATase1_AraC_1"/>
    <property type="match status" value="1"/>
</dbReference>
<dbReference type="PANTHER" id="PTHR43130:SF3">
    <property type="entry name" value="HTH-TYPE TRANSCRIPTIONAL REGULATOR RV1931C"/>
    <property type="match status" value="1"/>
</dbReference>
<dbReference type="SUPFAM" id="SSF46689">
    <property type="entry name" value="Homeodomain-like"/>
    <property type="match status" value="2"/>
</dbReference>
<dbReference type="PROSITE" id="PS01124">
    <property type="entry name" value="HTH_ARAC_FAMILY_2"/>
    <property type="match status" value="1"/>
</dbReference>
<name>A0ABZ2JVN4_9BACT</name>
<accession>A0ABZ2JVN4</accession>
<dbReference type="InterPro" id="IPR029062">
    <property type="entry name" value="Class_I_gatase-like"/>
</dbReference>
<dbReference type="InterPro" id="IPR052158">
    <property type="entry name" value="INH-QAR"/>
</dbReference>
<evidence type="ECO:0000256" key="1">
    <source>
        <dbReference type="ARBA" id="ARBA00023015"/>
    </source>
</evidence>
<dbReference type="InterPro" id="IPR018060">
    <property type="entry name" value="HTH_AraC"/>
</dbReference>
<evidence type="ECO:0000256" key="2">
    <source>
        <dbReference type="ARBA" id="ARBA00023163"/>
    </source>
</evidence>
<dbReference type="Gene3D" id="3.40.50.880">
    <property type="match status" value="1"/>
</dbReference>
<dbReference type="Gene3D" id="1.10.10.60">
    <property type="entry name" value="Homeodomain-like"/>
    <property type="match status" value="1"/>
</dbReference>
<keyword evidence="1" id="KW-0805">Transcription regulation</keyword>
<evidence type="ECO:0000313" key="4">
    <source>
        <dbReference type="EMBL" id="WXA90528.1"/>
    </source>
</evidence>
<dbReference type="Pfam" id="PF01965">
    <property type="entry name" value="DJ-1_PfpI"/>
    <property type="match status" value="1"/>
</dbReference>
<keyword evidence="2" id="KW-0804">Transcription</keyword>
<dbReference type="Proteomes" id="UP001379533">
    <property type="component" value="Chromosome"/>
</dbReference>
<dbReference type="PANTHER" id="PTHR43130">
    <property type="entry name" value="ARAC-FAMILY TRANSCRIPTIONAL REGULATOR"/>
    <property type="match status" value="1"/>
</dbReference>
<dbReference type="InterPro" id="IPR009057">
    <property type="entry name" value="Homeodomain-like_sf"/>
</dbReference>
<organism evidence="4 5">
    <name type="scientific">Pendulispora brunnea</name>
    <dbReference type="NCBI Taxonomy" id="2905690"/>
    <lineage>
        <taxon>Bacteria</taxon>
        <taxon>Pseudomonadati</taxon>
        <taxon>Myxococcota</taxon>
        <taxon>Myxococcia</taxon>
        <taxon>Myxococcales</taxon>
        <taxon>Sorangiineae</taxon>
        <taxon>Pendulisporaceae</taxon>
        <taxon>Pendulispora</taxon>
    </lineage>
</organism>
<dbReference type="SUPFAM" id="SSF52317">
    <property type="entry name" value="Class I glutamine amidotransferase-like"/>
    <property type="match status" value="1"/>
</dbReference>